<dbReference type="EMBL" id="PSQE01000004">
    <property type="protein sequence ID" value="RHN60503.1"/>
    <property type="molecule type" value="Genomic_DNA"/>
</dbReference>
<reference evidence="2" key="1">
    <citation type="journal article" date="2018" name="Nat. Plants">
        <title>Whole-genome landscape of Medicago truncatula symbiotic genes.</title>
        <authorList>
            <person name="Pecrix Y."/>
            <person name="Staton S.E."/>
            <person name="Sallet E."/>
            <person name="Lelandais-Briere C."/>
            <person name="Moreau S."/>
            <person name="Carrere S."/>
            <person name="Blein T."/>
            <person name="Jardinaud M.F."/>
            <person name="Latrasse D."/>
            <person name="Zouine M."/>
            <person name="Zahm M."/>
            <person name="Kreplak J."/>
            <person name="Mayjonade B."/>
            <person name="Satge C."/>
            <person name="Perez M."/>
            <person name="Cauet S."/>
            <person name="Marande W."/>
            <person name="Chantry-Darmon C."/>
            <person name="Lopez-Roques C."/>
            <person name="Bouchez O."/>
            <person name="Berard A."/>
            <person name="Debelle F."/>
            <person name="Munos S."/>
            <person name="Bendahmane A."/>
            <person name="Berges H."/>
            <person name="Niebel A."/>
            <person name="Buitink J."/>
            <person name="Frugier F."/>
            <person name="Benhamed M."/>
            <person name="Crespi M."/>
            <person name="Gouzy J."/>
            <person name="Gamas P."/>
        </authorList>
    </citation>
    <scope>NUCLEOTIDE SEQUENCE [LARGE SCALE GENOMIC DNA]</scope>
    <source>
        <strain evidence="2">cv. Jemalong A17</strain>
    </source>
</reference>
<proteinExistence type="predicted"/>
<protein>
    <submittedName>
        <fullName evidence="1">Uncharacterized protein</fullName>
    </submittedName>
</protein>
<comment type="caution">
    <text evidence="1">The sequence shown here is derived from an EMBL/GenBank/DDBJ whole genome shotgun (WGS) entry which is preliminary data.</text>
</comment>
<evidence type="ECO:0000313" key="2">
    <source>
        <dbReference type="Proteomes" id="UP000265566"/>
    </source>
</evidence>
<gene>
    <name evidence="1" type="ORF">MtrunA17_Chr4g0026551</name>
</gene>
<accession>A0A396I714</accession>
<organism evidence="1 2">
    <name type="scientific">Medicago truncatula</name>
    <name type="common">Barrel medic</name>
    <name type="synonym">Medicago tribuloides</name>
    <dbReference type="NCBI Taxonomy" id="3880"/>
    <lineage>
        <taxon>Eukaryota</taxon>
        <taxon>Viridiplantae</taxon>
        <taxon>Streptophyta</taxon>
        <taxon>Embryophyta</taxon>
        <taxon>Tracheophyta</taxon>
        <taxon>Spermatophyta</taxon>
        <taxon>Magnoliopsida</taxon>
        <taxon>eudicotyledons</taxon>
        <taxon>Gunneridae</taxon>
        <taxon>Pentapetalae</taxon>
        <taxon>rosids</taxon>
        <taxon>fabids</taxon>
        <taxon>Fabales</taxon>
        <taxon>Fabaceae</taxon>
        <taxon>Papilionoideae</taxon>
        <taxon>50 kb inversion clade</taxon>
        <taxon>NPAAA clade</taxon>
        <taxon>Hologalegina</taxon>
        <taxon>IRL clade</taxon>
        <taxon>Trifolieae</taxon>
        <taxon>Medicago</taxon>
    </lineage>
</organism>
<dbReference type="Gramene" id="rna22824">
    <property type="protein sequence ID" value="RHN60503.1"/>
    <property type="gene ID" value="gene22824"/>
</dbReference>
<dbReference type="AlphaFoldDB" id="A0A396I714"/>
<evidence type="ECO:0000313" key="1">
    <source>
        <dbReference type="EMBL" id="RHN60503.1"/>
    </source>
</evidence>
<name>A0A396I714_MEDTR</name>
<dbReference type="Proteomes" id="UP000265566">
    <property type="component" value="Chromosome 4"/>
</dbReference>
<sequence>MGLYLSFNFVFNYDNSSQTYKVVMLLLDEAENRTRARVLNLRDNVWKPIQIFPAVLLYFSDSDPGVNDGGGTKTYTKLMPPCGFYDMSLIKPLVCILLDCLCFSNYYKKTDFDIFKMEEFGVEESWTQLIKIRYQNLQSIHRDFVDLKLSKWLPFHLSDHGDTLILAKMLNDPDLPMLFEKGERQVII</sequence>